<evidence type="ECO:0000256" key="1">
    <source>
        <dbReference type="ARBA" id="ARBA00001974"/>
    </source>
</evidence>
<dbReference type="InterPro" id="IPR009075">
    <property type="entry name" value="AcylCo_DH/oxidase_C"/>
</dbReference>
<dbReference type="CDD" id="cd00567">
    <property type="entry name" value="ACAD"/>
    <property type="match status" value="1"/>
</dbReference>
<sequence length="386" mass="42901">MQFAYSDTQLEIREAVRGLCARFPADYWRRCDAQQAYPDEFVQAMTEAGWLAALIPEAYGGSGLGLLDACVILQEINAQGGNAAACHAQMYTMASVLQHGSQRQKEAILPRIADGSLRLQAFGVTEPTAGSNTLRIKTFAKKVNGGYVINGQKIWTSRFRQSDYYLLLARTTPYEEVQKKTEGLSLFLVDIAKAGKALQARTIDTMLNHHTNEVFIEDLEVEEEWRVGEEGKGFQYLLSSLNAERLLVASECVGDGKWFIDKSRRYATERVVFDKPIGANQGVAFPIAKAHMNLAAAELMRNKAASFFDAVKPCGPEANMAKYLCSEASWEAAEAAMVTFGGFGVATEYDIERKWKETRLFRTAPISNNLVLAYVAQHVLDMPRSY</sequence>
<dbReference type="Gene3D" id="1.20.140.10">
    <property type="entry name" value="Butyryl-CoA Dehydrogenase, subunit A, domain 3"/>
    <property type="match status" value="1"/>
</dbReference>
<keyword evidence="4" id="KW-0274">FAD</keyword>
<accession>A0ABS1JQC8</accession>
<dbReference type="Gene3D" id="2.40.110.10">
    <property type="entry name" value="Butyryl-CoA Dehydrogenase, subunit A, domain 2"/>
    <property type="match status" value="1"/>
</dbReference>
<proteinExistence type="inferred from homology"/>
<dbReference type="InterPro" id="IPR009100">
    <property type="entry name" value="AcylCoA_DH/oxidase_NM_dom_sf"/>
</dbReference>
<comment type="caution">
    <text evidence="8">The sequence shown here is derived from an EMBL/GenBank/DDBJ whole genome shotgun (WGS) entry which is preliminary data.</text>
</comment>
<evidence type="ECO:0000259" key="5">
    <source>
        <dbReference type="Pfam" id="PF00441"/>
    </source>
</evidence>
<dbReference type="Gene3D" id="1.10.540.10">
    <property type="entry name" value="Acyl-CoA dehydrogenase/oxidase, N-terminal domain"/>
    <property type="match status" value="1"/>
</dbReference>
<evidence type="ECO:0000313" key="8">
    <source>
        <dbReference type="EMBL" id="MBL0426474.1"/>
    </source>
</evidence>
<dbReference type="EMBL" id="JAEQND010000008">
    <property type="protein sequence ID" value="MBL0426474.1"/>
    <property type="molecule type" value="Genomic_DNA"/>
</dbReference>
<dbReference type="InterPro" id="IPR036250">
    <property type="entry name" value="AcylCo_DH-like_C"/>
</dbReference>
<name>A0ABS1JQC8_9BURK</name>
<dbReference type="InterPro" id="IPR046373">
    <property type="entry name" value="Acyl-CoA_Oxase/DH_mid-dom_sf"/>
</dbReference>
<protein>
    <submittedName>
        <fullName evidence="8">Acyl-CoA/acyl-ACP dehydrogenase</fullName>
    </submittedName>
</protein>
<dbReference type="SUPFAM" id="SSF47203">
    <property type="entry name" value="Acyl-CoA dehydrogenase C-terminal domain-like"/>
    <property type="match status" value="1"/>
</dbReference>
<dbReference type="Pfam" id="PF02770">
    <property type="entry name" value="Acyl-CoA_dh_M"/>
    <property type="match status" value="1"/>
</dbReference>
<dbReference type="RefSeq" id="WP_201690636.1">
    <property type="nucleotide sequence ID" value="NZ_JAEQND010000008.1"/>
</dbReference>
<feature type="domain" description="Acyl-CoA oxidase/dehydrogenase middle" evidence="6">
    <location>
        <begin position="121"/>
        <end position="218"/>
    </location>
</feature>
<dbReference type="PANTHER" id="PTHR43884">
    <property type="entry name" value="ACYL-COA DEHYDROGENASE"/>
    <property type="match status" value="1"/>
</dbReference>
<dbReference type="InterPro" id="IPR037069">
    <property type="entry name" value="AcylCoA_DH/ox_N_sf"/>
</dbReference>
<feature type="domain" description="Acyl-CoA dehydrogenase/oxidase N-terminal" evidence="7">
    <location>
        <begin position="6"/>
        <end position="115"/>
    </location>
</feature>
<keyword evidence="9" id="KW-1185">Reference proteome</keyword>
<keyword evidence="3" id="KW-0285">Flavoprotein</keyword>
<gene>
    <name evidence="8" type="ORF">JI746_15275</name>
</gene>
<comment type="similarity">
    <text evidence="2">Belongs to the acyl-CoA dehydrogenase family.</text>
</comment>
<evidence type="ECO:0000256" key="4">
    <source>
        <dbReference type="ARBA" id="ARBA00022827"/>
    </source>
</evidence>
<comment type="cofactor">
    <cofactor evidence="1">
        <name>FAD</name>
        <dbReference type="ChEBI" id="CHEBI:57692"/>
    </cofactor>
</comment>
<organism evidence="8 9">
    <name type="scientific">Ramlibacter alkalitolerans</name>
    <dbReference type="NCBI Taxonomy" id="2039631"/>
    <lineage>
        <taxon>Bacteria</taxon>
        <taxon>Pseudomonadati</taxon>
        <taxon>Pseudomonadota</taxon>
        <taxon>Betaproteobacteria</taxon>
        <taxon>Burkholderiales</taxon>
        <taxon>Comamonadaceae</taxon>
        <taxon>Ramlibacter</taxon>
    </lineage>
</organism>
<evidence type="ECO:0000259" key="6">
    <source>
        <dbReference type="Pfam" id="PF02770"/>
    </source>
</evidence>
<feature type="domain" description="Acyl-CoA dehydrogenase/oxidase C-terminal" evidence="5">
    <location>
        <begin position="231"/>
        <end position="364"/>
    </location>
</feature>
<dbReference type="PIRSF" id="PIRSF016578">
    <property type="entry name" value="HsaA"/>
    <property type="match status" value="1"/>
</dbReference>
<dbReference type="SUPFAM" id="SSF56645">
    <property type="entry name" value="Acyl-CoA dehydrogenase NM domain-like"/>
    <property type="match status" value="1"/>
</dbReference>
<evidence type="ECO:0000313" key="9">
    <source>
        <dbReference type="Proteomes" id="UP000622707"/>
    </source>
</evidence>
<dbReference type="Pfam" id="PF02771">
    <property type="entry name" value="Acyl-CoA_dh_N"/>
    <property type="match status" value="1"/>
</dbReference>
<dbReference type="InterPro" id="IPR006091">
    <property type="entry name" value="Acyl-CoA_Oxase/DH_mid-dom"/>
</dbReference>
<reference evidence="8 9" key="1">
    <citation type="journal article" date="2017" name="Int. J. Syst. Evol. Microbiol.">
        <title>Ramlibacter alkalitolerans sp. nov., alkali-tolerant bacterium isolated from soil of ginseng.</title>
        <authorList>
            <person name="Lee D.H."/>
            <person name="Cha C.J."/>
        </authorList>
    </citation>
    <scope>NUCLEOTIDE SEQUENCE [LARGE SCALE GENOMIC DNA]</scope>
    <source>
        <strain evidence="8 9">KACC 19305</strain>
    </source>
</reference>
<dbReference type="InterPro" id="IPR013786">
    <property type="entry name" value="AcylCoA_DH/ox_N"/>
</dbReference>
<evidence type="ECO:0000256" key="2">
    <source>
        <dbReference type="ARBA" id="ARBA00009347"/>
    </source>
</evidence>
<dbReference type="Proteomes" id="UP000622707">
    <property type="component" value="Unassembled WGS sequence"/>
</dbReference>
<dbReference type="PANTHER" id="PTHR43884:SF12">
    <property type="entry name" value="ISOVALERYL-COA DEHYDROGENASE, MITOCHONDRIAL-RELATED"/>
    <property type="match status" value="1"/>
</dbReference>
<evidence type="ECO:0000256" key="3">
    <source>
        <dbReference type="ARBA" id="ARBA00022630"/>
    </source>
</evidence>
<evidence type="ECO:0000259" key="7">
    <source>
        <dbReference type="Pfam" id="PF02771"/>
    </source>
</evidence>
<dbReference type="Pfam" id="PF00441">
    <property type="entry name" value="Acyl-CoA_dh_1"/>
    <property type="match status" value="1"/>
</dbReference>